<dbReference type="SFLD" id="SFLDS00029">
    <property type="entry name" value="Radical_SAM"/>
    <property type="match status" value="1"/>
</dbReference>
<dbReference type="SFLD" id="SFLDG01123">
    <property type="entry name" value="methyltransferase_(Class_B)"/>
    <property type="match status" value="1"/>
</dbReference>
<dbReference type="CDD" id="cd01335">
    <property type="entry name" value="Radical_SAM"/>
    <property type="match status" value="1"/>
</dbReference>
<reference evidence="8 9" key="1">
    <citation type="submission" date="2024-09" db="EMBL/GenBank/DDBJ databases">
        <title>Laminarin stimulates single cell rates of sulfate reduction while oxygen inhibits transcriptomic activity in coastal marine sediment.</title>
        <authorList>
            <person name="Lindsay M."/>
            <person name="Orcutt B."/>
            <person name="Emerson D."/>
            <person name="Stepanauskas R."/>
            <person name="D'Angelo T."/>
        </authorList>
    </citation>
    <scope>NUCLEOTIDE SEQUENCE [LARGE SCALE GENOMIC DNA]</scope>
    <source>
        <strain evidence="8">SAG AM-311-K15</strain>
    </source>
</reference>
<organism evidence="8 9">
    <name type="scientific">candidate division CSSED10-310 bacterium</name>
    <dbReference type="NCBI Taxonomy" id="2855610"/>
    <lineage>
        <taxon>Bacteria</taxon>
        <taxon>Bacteria division CSSED10-310</taxon>
    </lineage>
</organism>
<evidence type="ECO:0000256" key="4">
    <source>
        <dbReference type="ARBA" id="ARBA00023004"/>
    </source>
</evidence>
<evidence type="ECO:0000259" key="6">
    <source>
        <dbReference type="PROSITE" id="PS51332"/>
    </source>
</evidence>
<dbReference type="InterPro" id="IPR058240">
    <property type="entry name" value="rSAM_sf"/>
</dbReference>
<evidence type="ECO:0000256" key="1">
    <source>
        <dbReference type="ARBA" id="ARBA00001966"/>
    </source>
</evidence>
<dbReference type="CDD" id="cd02068">
    <property type="entry name" value="radical_SAM_B12_BD"/>
    <property type="match status" value="1"/>
</dbReference>
<dbReference type="Proteomes" id="UP001594351">
    <property type="component" value="Unassembled WGS sequence"/>
</dbReference>
<dbReference type="SMART" id="SM00729">
    <property type="entry name" value="Elp3"/>
    <property type="match status" value="1"/>
</dbReference>
<dbReference type="PANTHER" id="PTHR43409">
    <property type="entry name" value="ANAEROBIC MAGNESIUM-PROTOPORPHYRIN IX MONOMETHYL ESTER CYCLASE-RELATED"/>
    <property type="match status" value="1"/>
</dbReference>
<dbReference type="Pfam" id="PF02310">
    <property type="entry name" value="B12-binding"/>
    <property type="match status" value="1"/>
</dbReference>
<dbReference type="InterPro" id="IPR006158">
    <property type="entry name" value="Cobalamin-bd"/>
</dbReference>
<gene>
    <name evidence="8" type="ORF">ACFL27_07220</name>
</gene>
<dbReference type="Pfam" id="PF04055">
    <property type="entry name" value="Radical_SAM"/>
    <property type="match status" value="1"/>
</dbReference>
<dbReference type="SUPFAM" id="SSF52242">
    <property type="entry name" value="Cobalamin (vitamin B12)-binding domain"/>
    <property type="match status" value="1"/>
</dbReference>
<dbReference type="InterPro" id="IPR006638">
    <property type="entry name" value="Elp3/MiaA/NifB-like_rSAM"/>
</dbReference>
<feature type="domain" description="B12-binding" evidence="6">
    <location>
        <begin position="8"/>
        <end position="150"/>
    </location>
</feature>
<dbReference type="EMBL" id="JBHPBY010000069">
    <property type="protein sequence ID" value="MFC1849964.1"/>
    <property type="molecule type" value="Genomic_DNA"/>
</dbReference>
<dbReference type="Gene3D" id="3.40.50.280">
    <property type="entry name" value="Cobalamin-binding domain"/>
    <property type="match status" value="1"/>
</dbReference>
<dbReference type="SUPFAM" id="SSF102114">
    <property type="entry name" value="Radical SAM enzymes"/>
    <property type="match status" value="1"/>
</dbReference>
<keyword evidence="4" id="KW-0408">Iron</keyword>
<dbReference type="PANTHER" id="PTHR43409:SF16">
    <property type="entry name" value="SLR0320 PROTEIN"/>
    <property type="match status" value="1"/>
</dbReference>
<evidence type="ECO:0000313" key="8">
    <source>
        <dbReference type="EMBL" id="MFC1849964.1"/>
    </source>
</evidence>
<keyword evidence="5" id="KW-0411">Iron-sulfur</keyword>
<sequence>MKKIFILNPPSPFFTDKNRYLRQMANSLPSVGICSLGGMMKSRSWTVSLLDAAALGLTLPETVAAIERFQPHILGISMYSNAVHIIRKLVTMIKARYQDMLIIIGGPHVSAVQERLFEAVNIKADFAVLGEGEITLAELATVLAGGNDVSQVPGILYQNRGRWQKTTARKNVVELDQLPDPAWELLPGFPHRYQPPIFSYTRGPAAPLITSRGCPYHCAFCDHSVFGYHYRVHSTARIVAMVRTLHQKHGVNHILFADDHLSLNEKRLTALCHAFIDEEIAVNWSADVRADSLSVEHLMLMKQAGCVRINCGIETGSPELLKKMKKGLNLAHVKNTLRWAHILGIQTKGLFMVGFPGENNTTIRETLALLKNLEVTEINVSKFAPYPGTPFYEKLRGPRTDSSYWRYLDGTNFCDPDLNRIRWLEKKYYQILHTFYARPRIINTYLVLLLKYADSRKRLFSFFRDFFKIKLGLKKGF</sequence>
<keyword evidence="9" id="KW-1185">Reference proteome</keyword>
<evidence type="ECO:0000259" key="7">
    <source>
        <dbReference type="PROSITE" id="PS51918"/>
    </source>
</evidence>
<evidence type="ECO:0000256" key="3">
    <source>
        <dbReference type="ARBA" id="ARBA00022723"/>
    </source>
</evidence>
<protein>
    <submittedName>
        <fullName evidence="8">B12-binding domain-containing radical SAM protein</fullName>
    </submittedName>
</protein>
<accession>A0ABV6YUT3</accession>
<name>A0ABV6YUT3_UNCC1</name>
<dbReference type="SFLD" id="SFLDG01082">
    <property type="entry name" value="B12-binding_domain_containing"/>
    <property type="match status" value="1"/>
</dbReference>
<keyword evidence="2" id="KW-0949">S-adenosyl-L-methionine</keyword>
<dbReference type="InterPro" id="IPR036724">
    <property type="entry name" value="Cobalamin-bd_sf"/>
</dbReference>
<dbReference type="PROSITE" id="PS51332">
    <property type="entry name" value="B12_BINDING"/>
    <property type="match status" value="1"/>
</dbReference>
<dbReference type="InterPro" id="IPR013785">
    <property type="entry name" value="Aldolase_TIM"/>
</dbReference>
<dbReference type="InterPro" id="IPR051198">
    <property type="entry name" value="BchE-like"/>
</dbReference>
<evidence type="ECO:0000313" key="9">
    <source>
        <dbReference type="Proteomes" id="UP001594351"/>
    </source>
</evidence>
<comment type="cofactor">
    <cofactor evidence="1">
        <name>[4Fe-4S] cluster</name>
        <dbReference type="ChEBI" id="CHEBI:49883"/>
    </cofactor>
</comment>
<dbReference type="PROSITE" id="PS51918">
    <property type="entry name" value="RADICAL_SAM"/>
    <property type="match status" value="1"/>
</dbReference>
<feature type="domain" description="Radical SAM core" evidence="7">
    <location>
        <begin position="200"/>
        <end position="432"/>
    </location>
</feature>
<comment type="caution">
    <text evidence="8">The sequence shown here is derived from an EMBL/GenBank/DDBJ whole genome shotgun (WGS) entry which is preliminary data.</text>
</comment>
<dbReference type="InterPro" id="IPR007197">
    <property type="entry name" value="rSAM"/>
</dbReference>
<keyword evidence="3" id="KW-0479">Metal-binding</keyword>
<dbReference type="Gene3D" id="3.20.20.70">
    <property type="entry name" value="Aldolase class I"/>
    <property type="match status" value="1"/>
</dbReference>
<evidence type="ECO:0000256" key="2">
    <source>
        <dbReference type="ARBA" id="ARBA00022691"/>
    </source>
</evidence>
<proteinExistence type="predicted"/>
<evidence type="ECO:0000256" key="5">
    <source>
        <dbReference type="ARBA" id="ARBA00023014"/>
    </source>
</evidence>
<dbReference type="InterPro" id="IPR034466">
    <property type="entry name" value="Methyltransferase_Class_B"/>
</dbReference>